<dbReference type="NCBIfam" id="TIGR04409">
    <property type="entry name" value="LptC_YrbK"/>
    <property type="match status" value="1"/>
</dbReference>
<dbReference type="InterPro" id="IPR052363">
    <property type="entry name" value="LPS_export_LptC"/>
</dbReference>
<reference evidence="7" key="1">
    <citation type="journal article" date="2019" name="Int. J. Syst. Evol. Microbiol.">
        <title>The Global Catalogue of Microorganisms (GCM) 10K type strain sequencing project: providing services to taxonomists for standard genome sequencing and annotation.</title>
        <authorList>
            <consortium name="The Broad Institute Genomics Platform"/>
            <consortium name="The Broad Institute Genome Sequencing Center for Infectious Disease"/>
            <person name="Wu L."/>
            <person name="Ma J."/>
        </authorList>
    </citation>
    <scope>NUCLEOTIDE SEQUENCE [LARGE SCALE GENOMIC DNA]</scope>
    <source>
        <strain evidence="7">JCM 18392</strain>
    </source>
</reference>
<protein>
    <submittedName>
        <fullName evidence="6">LPS export ABC transporter periplasmic protein LptC</fullName>
    </submittedName>
</protein>
<organism evidence="6 7">
    <name type="scientific">Luteimonas vadosa</name>
    <dbReference type="NCBI Taxonomy" id="1165507"/>
    <lineage>
        <taxon>Bacteria</taxon>
        <taxon>Pseudomonadati</taxon>
        <taxon>Pseudomonadota</taxon>
        <taxon>Gammaproteobacteria</taxon>
        <taxon>Lysobacterales</taxon>
        <taxon>Lysobacteraceae</taxon>
        <taxon>Luteimonas</taxon>
    </lineage>
</organism>
<dbReference type="Pfam" id="PF06835">
    <property type="entry name" value="LptC"/>
    <property type="match status" value="1"/>
</dbReference>
<keyword evidence="7" id="KW-1185">Reference proteome</keyword>
<evidence type="ECO:0000313" key="7">
    <source>
        <dbReference type="Proteomes" id="UP001501323"/>
    </source>
</evidence>
<evidence type="ECO:0000256" key="1">
    <source>
        <dbReference type="ARBA" id="ARBA00022475"/>
    </source>
</evidence>
<gene>
    <name evidence="6" type="primary">lptC</name>
    <name evidence="6" type="ORF">GCM10023332_11190</name>
</gene>
<keyword evidence="5" id="KW-0472">Membrane</keyword>
<comment type="caution">
    <text evidence="6">The sequence shown here is derived from an EMBL/GenBank/DDBJ whole genome shotgun (WGS) entry which is preliminary data.</text>
</comment>
<evidence type="ECO:0000313" key="6">
    <source>
        <dbReference type="EMBL" id="GAA4860913.1"/>
    </source>
</evidence>
<keyword evidence="2" id="KW-0997">Cell inner membrane</keyword>
<evidence type="ECO:0000256" key="5">
    <source>
        <dbReference type="ARBA" id="ARBA00023136"/>
    </source>
</evidence>
<dbReference type="EMBL" id="BAABJY010000001">
    <property type="protein sequence ID" value="GAA4860913.1"/>
    <property type="molecule type" value="Genomic_DNA"/>
</dbReference>
<dbReference type="PANTHER" id="PTHR37481:SF1">
    <property type="entry name" value="LIPOPOLYSACCHARIDE EXPORT SYSTEM PROTEIN LPTC"/>
    <property type="match status" value="1"/>
</dbReference>
<evidence type="ECO:0000256" key="3">
    <source>
        <dbReference type="ARBA" id="ARBA00022692"/>
    </source>
</evidence>
<dbReference type="Proteomes" id="UP001501323">
    <property type="component" value="Unassembled WGS sequence"/>
</dbReference>
<dbReference type="RefSeq" id="WP_345294491.1">
    <property type="nucleotide sequence ID" value="NZ_BAABJY010000001.1"/>
</dbReference>
<keyword evidence="4" id="KW-1133">Transmembrane helix</keyword>
<sequence>MSWRAWLGTILLVAAIVSGWSAWRQRADPLTATGVADRSDYVLHDFELVSLDAQGKESFTLRAPELARNPADGTIALQTPLFLLPDPDGTYWEVRSRTGWLSASHDELRLRGDVVAKAEEAAADAISMNTEQLNVFPQTNLATSAVPVTITQSGSTMRGSSMQADLAAKNVKLKDVRTRYAPNRR</sequence>
<dbReference type="Gene3D" id="2.60.450.10">
    <property type="entry name" value="Lipopolysaccharide (LPS) transport protein A like domain"/>
    <property type="match status" value="1"/>
</dbReference>
<dbReference type="PANTHER" id="PTHR37481">
    <property type="entry name" value="LIPOPOLYSACCHARIDE EXPORT SYSTEM PROTEIN LPTC"/>
    <property type="match status" value="1"/>
</dbReference>
<proteinExistence type="predicted"/>
<accession>A0ABP9DV59</accession>
<evidence type="ECO:0000256" key="4">
    <source>
        <dbReference type="ARBA" id="ARBA00022989"/>
    </source>
</evidence>
<keyword evidence="3" id="KW-0812">Transmembrane</keyword>
<dbReference type="InterPro" id="IPR010664">
    <property type="entry name" value="LipoPS_assembly_LptC-rel"/>
</dbReference>
<evidence type="ECO:0000256" key="2">
    <source>
        <dbReference type="ARBA" id="ARBA00022519"/>
    </source>
</evidence>
<keyword evidence="1" id="KW-1003">Cell membrane</keyword>
<dbReference type="InterPro" id="IPR026265">
    <property type="entry name" value="LptC"/>
</dbReference>
<name>A0ABP9DV59_9GAMM</name>